<dbReference type="Proteomes" id="UP000827872">
    <property type="component" value="Linkage Group LG01"/>
</dbReference>
<evidence type="ECO:0000313" key="1">
    <source>
        <dbReference type="EMBL" id="KAH8018065.1"/>
    </source>
</evidence>
<evidence type="ECO:0000313" key="2">
    <source>
        <dbReference type="Proteomes" id="UP000827872"/>
    </source>
</evidence>
<name>A0ACB8GE70_9SAUR</name>
<dbReference type="EMBL" id="CM037614">
    <property type="protein sequence ID" value="KAH8018065.1"/>
    <property type="molecule type" value="Genomic_DNA"/>
</dbReference>
<reference evidence="1" key="1">
    <citation type="submission" date="2021-08" db="EMBL/GenBank/DDBJ databases">
        <title>The first chromosome-level gecko genome reveals the dynamic sex chromosomes of Neotropical dwarf geckos (Sphaerodactylidae: Sphaerodactylus).</title>
        <authorList>
            <person name="Pinto B.J."/>
            <person name="Keating S.E."/>
            <person name="Gamble T."/>
        </authorList>
    </citation>
    <scope>NUCLEOTIDE SEQUENCE</scope>
    <source>
        <strain evidence="1">TG3544</strain>
    </source>
</reference>
<protein>
    <submittedName>
        <fullName evidence="1">Uncharacterized protein</fullName>
    </submittedName>
</protein>
<sequence length="84" mass="9288">MPMLVPDARYGSVNLWRGMKVNGELASSLAVLKVNQLLPVVANVQGRKAEKGKGCKTVTLRQEVKKMRNKIKVPQIPEQVYKAG</sequence>
<gene>
    <name evidence="1" type="ORF">K3G42_033635</name>
</gene>
<keyword evidence="2" id="KW-1185">Reference proteome</keyword>
<proteinExistence type="predicted"/>
<accession>A0ACB8GE70</accession>
<comment type="caution">
    <text evidence="1">The sequence shown here is derived from an EMBL/GenBank/DDBJ whole genome shotgun (WGS) entry which is preliminary data.</text>
</comment>
<organism evidence="1 2">
    <name type="scientific">Sphaerodactylus townsendi</name>
    <dbReference type="NCBI Taxonomy" id="933632"/>
    <lineage>
        <taxon>Eukaryota</taxon>
        <taxon>Metazoa</taxon>
        <taxon>Chordata</taxon>
        <taxon>Craniata</taxon>
        <taxon>Vertebrata</taxon>
        <taxon>Euteleostomi</taxon>
        <taxon>Lepidosauria</taxon>
        <taxon>Squamata</taxon>
        <taxon>Bifurcata</taxon>
        <taxon>Gekkota</taxon>
        <taxon>Sphaerodactylidae</taxon>
        <taxon>Sphaerodactylus</taxon>
    </lineage>
</organism>